<dbReference type="EMBL" id="CP046401">
    <property type="protein sequence ID" value="QGY45408.1"/>
    <property type="molecule type" value="Genomic_DNA"/>
</dbReference>
<proteinExistence type="predicted"/>
<evidence type="ECO:0000313" key="1">
    <source>
        <dbReference type="EMBL" id="QGY45408.1"/>
    </source>
</evidence>
<gene>
    <name evidence="1" type="ORF">GM418_17525</name>
</gene>
<accession>A0A6I6JWD6</accession>
<dbReference type="Proteomes" id="UP000428260">
    <property type="component" value="Chromosome"/>
</dbReference>
<sequence>MNRFLIYNGEIVEKGEPDLFLFFTDDTLKITRKIWYGFGGIPLFNENIDLLAKQVDMLQLPVPAFLKDKRELFRITKRMLNKNRLYRSGFVFFQLLWNKSGFNFLVTSQPFSTFEFPLSNKGILLNYSGIKKYSANKLNRFPVFNESIWRAALAQNRDTFFQNTILLNEKKSICECVAANIFLFKKNELITPGLTAGCFEDTLRQIIINIVKDLGFKTLESEEIKREDIFHVDELFITSEEAGIQWVLGVENKRFVHEYSVTIHEKLNVYLQEKVK</sequence>
<dbReference type="KEGG" id="mcos:GM418_17525"/>
<dbReference type="Pfam" id="PF01063">
    <property type="entry name" value="Aminotran_4"/>
    <property type="match status" value="1"/>
</dbReference>
<organism evidence="1 2">
    <name type="scientific">Maribellus comscasis</name>
    <dbReference type="NCBI Taxonomy" id="2681766"/>
    <lineage>
        <taxon>Bacteria</taxon>
        <taxon>Pseudomonadati</taxon>
        <taxon>Bacteroidota</taxon>
        <taxon>Bacteroidia</taxon>
        <taxon>Marinilabiliales</taxon>
        <taxon>Prolixibacteraceae</taxon>
        <taxon>Maribellus</taxon>
    </lineage>
</organism>
<dbReference type="SUPFAM" id="SSF56752">
    <property type="entry name" value="D-aminoacid aminotransferase-like PLP-dependent enzymes"/>
    <property type="match status" value="1"/>
</dbReference>
<name>A0A6I6JWD6_9BACT</name>
<evidence type="ECO:0000313" key="2">
    <source>
        <dbReference type="Proteomes" id="UP000428260"/>
    </source>
</evidence>
<dbReference type="AlphaFoldDB" id="A0A6I6JWD6"/>
<dbReference type="InterPro" id="IPR036038">
    <property type="entry name" value="Aminotransferase-like"/>
</dbReference>
<protein>
    <recommendedName>
        <fullName evidence="3">Branched-chain amino acid aminotransferase</fullName>
    </recommendedName>
</protein>
<dbReference type="Gene3D" id="3.20.10.10">
    <property type="entry name" value="D-amino Acid Aminotransferase, subunit A, domain 2"/>
    <property type="match status" value="1"/>
</dbReference>
<dbReference type="GO" id="GO:0003824">
    <property type="term" value="F:catalytic activity"/>
    <property type="evidence" value="ECO:0007669"/>
    <property type="project" value="InterPro"/>
</dbReference>
<dbReference type="RefSeq" id="WP_158868551.1">
    <property type="nucleotide sequence ID" value="NZ_CP046401.1"/>
</dbReference>
<evidence type="ECO:0008006" key="3">
    <source>
        <dbReference type="Google" id="ProtNLM"/>
    </source>
</evidence>
<dbReference type="InterPro" id="IPR001544">
    <property type="entry name" value="Aminotrans_IV"/>
</dbReference>
<keyword evidence="2" id="KW-1185">Reference proteome</keyword>
<dbReference type="InterPro" id="IPR043132">
    <property type="entry name" value="BCAT-like_C"/>
</dbReference>
<reference evidence="1 2" key="1">
    <citation type="submission" date="2019-11" db="EMBL/GenBank/DDBJ databases">
        <authorList>
            <person name="Zheng R.K."/>
            <person name="Sun C.M."/>
        </authorList>
    </citation>
    <scope>NUCLEOTIDE SEQUENCE [LARGE SCALE GENOMIC DNA]</scope>
    <source>
        <strain evidence="1 2">WC007</strain>
    </source>
</reference>